<proteinExistence type="predicted"/>
<dbReference type="EMBL" id="PHNJ01000013">
    <property type="protein sequence ID" value="TYL36992.1"/>
    <property type="molecule type" value="Genomic_DNA"/>
</dbReference>
<dbReference type="AlphaFoldDB" id="A0A8J8Q0D5"/>
<organism evidence="2 3">
    <name type="scientific">Natronococcus pandeyae</name>
    <dbReference type="NCBI Taxonomy" id="2055836"/>
    <lineage>
        <taxon>Archaea</taxon>
        <taxon>Methanobacteriati</taxon>
        <taxon>Methanobacteriota</taxon>
        <taxon>Stenosarchaea group</taxon>
        <taxon>Halobacteria</taxon>
        <taxon>Halobacteriales</taxon>
        <taxon>Natrialbaceae</taxon>
        <taxon>Natronococcus</taxon>
    </lineage>
</organism>
<dbReference type="PROSITE" id="PS51257">
    <property type="entry name" value="PROKAR_LIPOPROTEIN"/>
    <property type="match status" value="1"/>
</dbReference>
<protein>
    <recommendedName>
        <fullName evidence="1">DUF8130 domain-containing protein</fullName>
    </recommendedName>
</protein>
<dbReference type="RefSeq" id="WP_148859735.1">
    <property type="nucleotide sequence ID" value="NZ_PHNJ01000013.1"/>
</dbReference>
<comment type="caution">
    <text evidence="2">The sequence shown here is derived from an EMBL/GenBank/DDBJ whole genome shotgun (WGS) entry which is preliminary data.</text>
</comment>
<evidence type="ECO:0000313" key="2">
    <source>
        <dbReference type="EMBL" id="TYL36992.1"/>
    </source>
</evidence>
<dbReference type="Pfam" id="PF26451">
    <property type="entry name" value="DUF8130"/>
    <property type="match status" value="1"/>
</dbReference>
<accession>A0A8J8Q0D5</accession>
<gene>
    <name evidence="2" type="ORF">CV102_19770</name>
</gene>
<dbReference type="OrthoDB" id="379811at2157"/>
<keyword evidence="3" id="KW-1185">Reference proteome</keyword>
<feature type="domain" description="DUF8130" evidence="1">
    <location>
        <begin position="1"/>
        <end position="73"/>
    </location>
</feature>
<sequence>MNRRQVLASASLGLSPATAGCTVLAQTELTLSLISRNDDLDVLSFDIAVVEDTVSDDEFPTLEISVENVGEETATWEQAGNDFAFPGRSVTGTGGGLVIGLEDEIETRLLEGGGCARVERGIDRDDVLVTTNLEPGESIEQRYGIAGSDYELDERCPEPGSYRATSKYGDHGSWAFRFELEE</sequence>
<evidence type="ECO:0000313" key="3">
    <source>
        <dbReference type="Proteomes" id="UP000766904"/>
    </source>
</evidence>
<dbReference type="InterPro" id="IPR058443">
    <property type="entry name" value="DUF8130"/>
</dbReference>
<dbReference type="Proteomes" id="UP000766904">
    <property type="component" value="Unassembled WGS sequence"/>
</dbReference>
<evidence type="ECO:0000259" key="1">
    <source>
        <dbReference type="Pfam" id="PF26451"/>
    </source>
</evidence>
<reference evidence="2" key="1">
    <citation type="submission" date="2017-11" db="EMBL/GenBank/DDBJ databases">
        <authorList>
            <person name="Kajale S.C."/>
            <person name="Sharma A."/>
        </authorList>
    </citation>
    <scope>NUCLEOTIDE SEQUENCE</scope>
    <source>
        <strain evidence="2">LS1_42</strain>
    </source>
</reference>
<name>A0A8J8Q0D5_9EURY</name>